<dbReference type="InterPro" id="IPR044974">
    <property type="entry name" value="Disease_R_plants"/>
</dbReference>
<evidence type="ECO:0008006" key="3">
    <source>
        <dbReference type="Google" id="ProtNLM"/>
    </source>
</evidence>
<reference evidence="1 2" key="1">
    <citation type="journal article" date="2021" name="Nat. Plants">
        <title>The Taxus genome provides insights into paclitaxel biosynthesis.</title>
        <authorList>
            <person name="Xiong X."/>
            <person name="Gou J."/>
            <person name="Liao Q."/>
            <person name="Li Y."/>
            <person name="Zhou Q."/>
            <person name="Bi G."/>
            <person name="Li C."/>
            <person name="Du R."/>
            <person name="Wang X."/>
            <person name="Sun T."/>
            <person name="Guo L."/>
            <person name="Liang H."/>
            <person name="Lu P."/>
            <person name="Wu Y."/>
            <person name="Zhang Z."/>
            <person name="Ro D.K."/>
            <person name="Shang Y."/>
            <person name="Huang S."/>
            <person name="Yan J."/>
        </authorList>
    </citation>
    <scope>NUCLEOTIDE SEQUENCE [LARGE SCALE GENOMIC DNA]</scope>
    <source>
        <strain evidence="1">Ta-2019</strain>
    </source>
</reference>
<dbReference type="GO" id="GO:0043531">
    <property type="term" value="F:ADP binding"/>
    <property type="evidence" value="ECO:0007669"/>
    <property type="project" value="InterPro"/>
</dbReference>
<dbReference type="InterPro" id="IPR027417">
    <property type="entry name" value="P-loop_NTPase"/>
</dbReference>
<dbReference type="Gene3D" id="3.40.50.300">
    <property type="entry name" value="P-loop containing nucleotide triphosphate hydrolases"/>
    <property type="match status" value="1"/>
</dbReference>
<proteinExistence type="predicted"/>
<evidence type="ECO:0000313" key="1">
    <source>
        <dbReference type="EMBL" id="KAH9324811.1"/>
    </source>
</evidence>
<evidence type="ECO:0000313" key="2">
    <source>
        <dbReference type="Proteomes" id="UP000824469"/>
    </source>
</evidence>
<name>A0AA38GKN7_TAXCH</name>
<dbReference type="AlphaFoldDB" id="A0AA38GKN7"/>
<comment type="caution">
    <text evidence="1">The sequence shown here is derived from an EMBL/GenBank/DDBJ whole genome shotgun (WGS) entry which is preliminary data.</text>
</comment>
<gene>
    <name evidence="1" type="ORF">KI387_004989</name>
</gene>
<dbReference type="PANTHER" id="PTHR11017">
    <property type="entry name" value="LEUCINE-RICH REPEAT-CONTAINING PROTEIN"/>
    <property type="match status" value="1"/>
</dbReference>
<protein>
    <recommendedName>
        <fullName evidence="3">NB-ARC domain-containing protein</fullName>
    </recommendedName>
</protein>
<dbReference type="Proteomes" id="UP000824469">
    <property type="component" value="Unassembled WGS sequence"/>
</dbReference>
<dbReference type="GO" id="GO:0006952">
    <property type="term" value="P:defense response"/>
    <property type="evidence" value="ECO:0007669"/>
    <property type="project" value="InterPro"/>
</dbReference>
<accession>A0AA38GKN7</accession>
<feature type="non-terminal residue" evidence="1">
    <location>
        <position position="1"/>
    </location>
</feature>
<organism evidence="1 2">
    <name type="scientific">Taxus chinensis</name>
    <name type="common">Chinese yew</name>
    <name type="synonym">Taxus wallichiana var. chinensis</name>
    <dbReference type="NCBI Taxonomy" id="29808"/>
    <lineage>
        <taxon>Eukaryota</taxon>
        <taxon>Viridiplantae</taxon>
        <taxon>Streptophyta</taxon>
        <taxon>Embryophyta</taxon>
        <taxon>Tracheophyta</taxon>
        <taxon>Spermatophyta</taxon>
        <taxon>Pinopsida</taxon>
        <taxon>Pinidae</taxon>
        <taxon>Conifers II</taxon>
        <taxon>Cupressales</taxon>
        <taxon>Taxaceae</taxon>
        <taxon>Taxus</taxon>
    </lineage>
</organism>
<sequence length="405" mass="45863">TTLATAVVADLNFIDYYYTAVQIHEDSWRNDLKSIQQQILKDVFPAYTNDGNLILRNCAEGRDHLTAAFKAQGNKSVFIFIDNVLRKEDLQEIFPKSLRGLPGGSRIIVTARNLRETDILKQAGLARREHLVDTLPEKEAIQVVFKDANLDEIKERKRDIVHKTLQICNGIPLVLEIVGASLRKQNYEVEKCTQIFEALETGKDIKEEKLSQRLVTSVYNELESSTQEAFLDICCFFVNWSRQDVEYIVGSEELTLLKEAALVKTSEKDQLIVHDIIRIKGMSMGKSNRIMDMQSWSEAANDNQKLSKIKGVWLTADESGSGCELEEQHLVSMKSSLRVLGLGSQIKIKGLTVKKSKFRELRFLHLGGDISGLGPLNLESLERLAVFYGPVFKDGVTLYKIRLHF</sequence>
<dbReference type="EMBL" id="JAHRHJ020000002">
    <property type="protein sequence ID" value="KAH9324811.1"/>
    <property type="molecule type" value="Genomic_DNA"/>
</dbReference>
<keyword evidence="2" id="KW-1185">Reference proteome</keyword>
<dbReference type="SUPFAM" id="SSF52540">
    <property type="entry name" value="P-loop containing nucleoside triphosphate hydrolases"/>
    <property type="match status" value="1"/>
</dbReference>